<dbReference type="EMBL" id="CAJVPW010007241">
    <property type="protein sequence ID" value="CAG8578634.1"/>
    <property type="molecule type" value="Genomic_DNA"/>
</dbReference>
<dbReference type="Proteomes" id="UP000789366">
    <property type="component" value="Unassembled WGS sequence"/>
</dbReference>
<sequence length="131" mass="15779">NIKAAKYQSDRRKKKPKAVRFEIYKNLGNWHHYKGANYRDYDSNYNGDQDNYNIKQQFLKADKLNKKMIIIAKKHENNMYTSKLIDTREIVSEFENFKRNQNLKPSKEVCINYIDSNYSNYIDSNYSNLFI</sequence>
<organism evidence="1 2">
    <name type="scientific">Cetraspora pellucida</name>
    <dbReference type="NCBI Taxonomy" id="1433469"/>
    <lineage>
        <taxon>Eukaryota</taxon>
        <taxon>Fungi</taxon>
        <taxon>Fungi incertae sedis</taxon>
        <taxon>Mucoromycota</taxon>
        <taxon>Glomeromycotina</taxon>
        <taxon>Glomeromycetes</taxon>
        <taxon>Diversisporales</taxon>
        <taxon>Gigasporaceae</taxon>
        <taxon>Cetraspora</taxon>
    </lineage>
</organism>
<protein>
    <submittedName>
        <fullName evidence="1">15682_t:CDS:1</fullName>
    </submittedName>
</protein>
<name>A0ACA9MBD7_9GLOM</name>
<gene>
    <name evidence="1" type="ORF">SPELUC_LOCUS6275</name>
</gene>
<keyword evidence="2" id="KW-1185">Reference proteome</keyword>
<accession>A0ACA9MBD7</accession>
<evidence type="ECO:0000313" key="2">
    <source>
        <dbReference type="Proteomes" id="UP000789366"/>
    </source>
</evidence>
<reference evidence="1" key="1">
    <citation type="submission" date="2021-06" db="EMBL/GenBank/DDBJ databases">
        <authorList>
            <person name="Kallberg Y."/>
            <person name="Tangrot J."/>
            <person name="Rosling A."/>
        </authorList>
    </citation>
    <scope>NUCLEOTIDE SEQUENCE</scope>
    <source>
        <strain evidence="1">28 12/20/2015</strain>
    </source>
</reference>
<proteinExistence type="predicted"/>
<feature type="non-terminal residue" evidence="1">
    <location>
        <position position="1"/>
    </location>
</feature>
<comment type="caution">
    <text evidence="1">The sequence shown here is derived from an EMBL/GenBank/DDBJ whole genome shotgun (WGS) entry which is preliminary data.</text>
</comment>
<evidence type="ECO:0000313" key="1">
    <source>
        <dbReference type="EMBL" id="CAG8578634.1"/>
    </source>
</evidence>